<evidence type="ECO:0000313" key="1">
    <source>
        <dbReference type="EMBL" id="KAK7367520.1"/>
    </source>
</evidence>
<proteinExistence type="predicted"/>
<reference evidence="1 2" key="1">
    <citation type="submission" date="2024-01" db="EMBL/GenBank/DDBJ databases">
        <title>The genomes of 5 underutilized Papilionoideae crops provide insights into root nodulation and disease resistanc.</title>
        <authorList>
            <person name="Jiang F."/>
        </authorList>
    </citation>
    <scope>NUCLEOTIDE SEQUENCE [LARGE SCALE GENOMIC DNA]</scope>
    <source>
        <strain evidence="1">JINMINGXINNONG_FW02</strain>
        <tissue evidence="1">Leaves</tissue>
    </source>
</reference>
<dbReference type="AlphaFoldDB" id="A0AAN9R9M8"/>
<keyword evidence="2" id="KW-1185">Reference proteome</keyword>
<gene>
    <name evidence="1" type="ORF">VNO80_09533</name>
</gene>
<comment type="caution">
    <text evidence="1">The sequence shown here is derived from an EMBL/GenBank/DDBJ whole genome shotgun (WGS) entry which is preliminary data.</text>
</comment>
<organism evidence="1 2">
    <name type="scientific">Phaseolus coccineus</name>
    <name type="common">Scarlet runner bean</name>
    <name type="synonym">Phaseolus multiflorus</name>
    <dbReference type="NCBI Taxonomy" id="3886"/>
    <lineage>
        <taxon>Eukaryota</taxon>
        <taxon>Viridiplantae</taxon>
        <taxon>Streptophyta</taxon>
        <taxon>Embryophyta</taxon>
        <taxon>Tracheophyta</taxon>
        <taxon>Spermatophyta</taxon>
        <taxon>Magnoliopsida</taxon>
        <taxon>eudicotyledons</taxon>
        <taxon>Gunneridae</taxon>
        <taxon>Pentapetalae</taxon>
        <taxon>rosids</taxon>
        <taxon>fabids</taxon>
        <taxon>Fabales</taxon>
        <taxon>Fabaceae</taxon>
        <taxon>Papilionoideae</taxon>
        <taxon>50 kb inversion clade</taxon>
        <taxon>NPAAA clade</taxon>
        <taxon>indigoferoid/millettioid clade</taxon>
        <taxon>Phaseoleae</taxon>
        <taxon>Phaseolus</taxon>
    </lineage>
</organism>
<dbReference type="EMBL" id="JAYMYR010000004">
    <property type="protein sequence ID" value="KAK7367520.1"/>
    <property type="molecule type" value="Genomic_DNA"/>
</dbReference>
<evidence type="ECO:0000313" key="2">
    <source>
        <dbReference type="Proteomes" id="UP001374584"/>
    </source>
</evidence>
<accession>A0AAN9R9M8</accession>
<name>A0AAN9R9M8_PHACN</name>
<sequence length="71" mass="7880">MHERFIVKRKPYTGFTQSHHYVPVPSEDQLKVTEALIAQNYEFADVHSGGSGVGYANAFRPTIPGNSPAVY</sequence>
<dbReference type="Proteomes" id="UP001374584">
    <property type="component" value="Unassembled WGS sequence"/>
</dbReference>
<protein>
    <submittedName>
        <fullName evidence="1">Uncharacterized protein</fullName>
    </submittedName>
</protein>